<keyword evidence="2" id="KW-1185">Reference proteome</keyword>
<name>A0A5C6C9T1_9BACT</name>
<gene>
    <name evidence="1" type="ORF">Pla52o_45660</name>
</gene>
<dbReference type="AlphaFoldDB" id="A0A5C6C9T1"/>
<protein>
    <submittedName>
        <fullName evidence="1">Uncharacterized protein</fullName>
    </submittedName>
</protein>
<dbReference type="Proteomes" id="UP000316304">
    <property type="component" value="Unassembled WGS sequence"/>
</dbReference>
<evidence type="ECO:0000313" key="2">
    <source>
        <dbReference type="Proteomes" id="UP000316304"/>
    </source>
</evidence>
<reference evidence="1 2" key="1">
    <citation type="submission" date="2019-02" db="EMBL/GenBank/DDBJ databases">
        <title>Deep-cultivation of Planctomycetes and their phenomic and genomic characterization uncovers novel biology.</title>
        <authorList>
            <person name="Wiegand S."/>
            <person name="Jogler M."/>
            <person name="Boedeker C."/>
            <person name="Pinto D."/>
            <person name="Vollmers J."/>
            <person name="Rivas-Marin E."/>
            <person name="Kohn T."/>
            <person name="Peeters S.H."/>
            <person name="Heuer A."/>
            <person name="Rast P."/>
            <person name="Oberbeckmann S."/>
            <person name="Bunk B."/>
            <person name="Jeske O."/>
            <person name="Meyerdierks A."/>
            <person name="Storesund J.E."/>
            <person name="Kallscheuer N."/>
            <person name="Luecker S."/>
            <person name="Lage O.M."/>
            <person name="Pohl T."/>
            <person name="Merkel B.J."/>
            <person name="Hornburger P."/>
            <person name="Mueller R.-W."/>
            <person name="Bruemmer F."/>
            <person name="Labrenz M."/>
            <person name="Spormann A.M."/>
            <person name="Op Den Camp H."/>
            <person name="Overmann J."/>
            <person name="Amann R."/>
            <person name="Jetten M.S.M."/>
            <person name="Mascher T."/>
            <person name="Medema M.H."/>
            <person name="Devos D.P."/>
            <person name="Kaster A.-K."/>
            <person name="Ovreas L."/>
            <person name="Rohde M."/>
            <person name="Galperin M.Y."/>
            <person name="Jogler C."/>
        </authorList>
    </citation>
    <scope>NUCLEOTIDE SEQUENCE [LARGE SCALE GENOMIC DNA]</scope>
    <source>
        <strain evidence="1 2">Pla52o</strain>
    </source>
</reference>
<dbReference type="EMBL" id="SJPT01000008">
    <property type="protein sequence ID" value="TWU20687.1"/>
    <property type="molecule type" value="Genomic_DNA"/>
</dbReference>
<comment type="caution">
    <text evidence="1">The sequence shown here is derived from an EMBL/GenBank/DDBJ whole genome shotgun (WGS) entry which is preliminary data.</text>
</comment>
<organism evidence="1 2">
    <name type="scientific">Novipirellula galeiformis</name>
    <dbReference type="NCBI Taxonomy" id="2528004"/>
    <lineage>
        <taxon>Bacteria</taxon>
        <taxon>Pseudomonadati</taxon>
        <taxon>Planctomycetota</taxon>
        <taxon>Planctomycetia</taxon>
        <taxon>Pirellulales</taxon>
        <taxon>Pirellulaceae</taxon>
        <taxon>Novipirellula</taxon>
    </lineage>
</organism>
<proteinExistence type="predicted"/>
<evidence type="ECO:0000313" key="1">
    <source>
        <dbReference type="EMBL" id="TWU20687.1"/>
    </source>
</evidence>
<accession>A0A5C6C9T1</accession>
<sequence length="80" mass="9097">MVYSEARCSLRGREAVRFRTRWMQMQPQSIKCKAGFTSDAFGPLGFFEVETRRGEGVRDAHLSSEGREQDLATLAQRVTV</sequence>